<dbReference type="InterPro" id="IPR052338">
    <property type="entry name" value="Transposase_5"/>
</dbReference>
<evidence type="ECO:0000313" key="2">
    <source>
        <dbReference type="EMBL" id="CAK5263733.1"/>
    </source>
</evidence>
<name>A0AAD2GWK0_9AGAR</name>
<feature type="domain" description="Tc1-like transposase DDE" evidence="1">
    <location>
        <begin position="148"/>
        <end position="295"/>
    </location>
</feature>
<dbReference type="EMBL" id="CAVNYO010000044">
    <property type="protein sequence ID" value="CAK5263733.1"/>
    <property type="molecule type" value="Genomic_DNA"/>
</dbReference>
<comment type="caution">
    <text evidence="2">The sequence shown here is derived from an EMBL/GenBank/DDBJ whole genome shotgun (WGS) entry which is preliminary data.</text>
</comment>
<dbReference type="InterPro" id="IPR036397">
    <property type="entry name" value="RNaseH_sf"/>
</dbReference>
<dbReference type="PANTHER" id="PTHR23022">
    <property type="entry name" value="TRANSPOSABLE ELEMENT-RELATED"/>
    <property type="match status" value="1"/>
</dbReference>
<dbReference type="GO" id="GO:0003676">
    <property type="term" value="F:nucleic acid binding"/>
    <property type="evidence" value="ECO:0007669"/>
    <property type="project" value="InterPro"/>
</dbReference>
<dbReference type="AlphaFoldDB" id="A0AAD2GWK0"/>
<dbReference type="Proteomes" id="UP001295794">
    <property type="component" value="Unassembled WGS sequence"/>
</dbReference>
<dbReference type="InterPro" id="IPR038717">
    <property type="entry name" value="Tc1-like_DDE_dom"/>
</dbReference>
<evidence type="ECO:0000259" key="1">
    <source>
        <dbReference type="Pfam" id="PF13358"/>
    </source>
</evidence>
<proteinExistence type="predicted"/>
<evidence type="ECO:0000313" key="3">
    <source>
        <dbReference type="Proteomes" id="UP001295794"/>
    </source>
</evidence>
<dbReference type="Gene3D" id="3.30.420.10">
    <property type="entry name" value="Ribonuclease H-like superfamily/Ribonuclease H"/>
    <property type="match status" value="1"/>
</dbReference>
<organism evidence="2 3">
    <name type="scientific">Mycena citricolor</name>
    <dbReference type="NCBI Taxonomy" id="2018698"/>
    <lineage>
        <taxon>Eukaryota</taxon>
        <taxon>Fungi</taxon>
        <taxon>Dikarya</taxon>
        <taxon>Basidiomycota</taxon>
        <taxon>Agaricomycotina</taxon>
        <taxon>Agaricomycetes</taxon>
        <taxon>Agaricomycetidae</taxon>
        <taxon>Agaricales</taxon>
        <taxon>Marasmiineae</taxon>
        <taxon>Mycenaceae</taxon>
        <taxon>Mycena</taxon>
    </lineage>
</organism>
<sequence>MGHYLTPTKCDWIVQWRKEGKTHNWIREHLTSRHNISDSQIYQIERDYTEKENYYDKGHCSGCPAKLRPRDVRNAVCHLSNQSINNATQLQREFFPEVSVQTVKRGLHAIGLQAHICCVVPFIPKHNLRVRMQWAESFLNWTVKDWRRVYFSDESIFCVFGSDGAEWCWRQLNKCLNPRFTKKKVKGGREKVTVWGMITLEGLGRLVHIEGNMDKFLYRDILQDNFLRSLDDLNLDLCGCYFQQDNDPKHTARIVSEWFHENSIDVLPWPATSPDMNIIEHVWDHLDHMVRARRPLPLGEKDLWQALQKEWVRMEKVLLQCCTSPCPGGCAHFMRQKGEHPLLIRFAALSLYPSQKHVLV</sequence>
<gene>
    <name evidence="2" type="ORF">MYCIT1_LOCUS3330</name>
</gene>
<keyword evidence="3" id="KW-1185">Reference proteome</keyword>
<accession>A0AAD2GWK0</accession>
<dbReference type="Pfam" id="PF13358">
    <property type="entry name" value="DDE_3"/>
    <property type="match status" value="1"/>
</dbReference>
<protein>
    <recommendedName>
        <fullName evidence="1">Tc1-like transposase DDE domain-containing protein</fullName>
    </recommendedName>
</protein>
<dbReference type="PANTHER" id="PTHR23022:SF134">
    <property type="entry name" value="TRANSPOSABLE ELEMENT TC1 TRANSPOSASE"/>
    <property type="match status" value="1"/>
</dbReference>
<reference evidence="2" key="1">
    <citation type="submission" date="2023-11" db="EMBL/GenBank/DDBJ databases">
        <authorList>
            <person name="De Vega J J."/>
            <person name="De Vega J J."/>
        </authorList>
    </citation>
    <scope>NUCLEOTIDE SEQUENCE</scope>
</reference>